<protein>
    <recommendedName>
        <fullName evidence="9">Pentatricopeptide repeat-containing protein</fullName>
    </recommendedName>
</protein>
<dbReference type="PANTHER" id="PTHR47936:SF1">
    <property type="entry name" value="PENTATRICOPEPTIDE REPEAT-CONTAINING PROTEIN GUN1, CHLOROPLASTIC"/>
    <property type="match status" value="1"/>
</dbReference>
<dbReference type="EMBL" id="CAJVRM010000015">
    <property type="protein sequence ID" value="CAG8971309.1"/>
    <property type="molecule type" value="Genomic_DNA"/>
</dbReference>
<comment type="similarity">
    <text evidence="1">Belongs to the CCM1 family.</text>
</comment>
<comment type="subunit">
    <text evidence="4">Binds to mitochondrial small subunit 15S rRNA.</text>
</comment>
<reference evidence="7" key="1">
    <citation type="submission" date="2021-07" db="EMBL/GenBank/DDBJ databases">
        <authorList>
            <person name="Durling M."/>
        </authorList>
    </citation>
    <scope>NUCLEOTIDE SEQUENCE</scope>
</reference>
<dbReference type="Proteomes" id="UP000701801">
    <property type="component" value="Unassembled WGS sequence"/>
</dbReference>
<dbReference type="InterPro" id="IPR011990">
    <property type="entry name" value="TPR-like_helical_dom_sf"/>
</dbReference>
<comment type="caution">
    <text evidence="7">The sequence shown here is derived from an EMBL/GenBank/DDBJ whole genome shotgun (WGS) entry which is preliminary data.</text>
</comment>
<evidence type="ECO:0000256" key="4">
    <source>
        <dbReference type="ARBA" id="ARBA00044511"/>
    </source>
</evidence>
<evidence type="ECO:0000256" key="1">
    <source>
        <dbReference type="ARBA" id="ARBA00006192"/>
    </source>
</evidence>
<dbReference type="PROSITE" id="PS51375">
    <property type="entry name" value="PPR"/>
    <property type="match status" value="2"/>
</dbReference>
<dbReference type="PANTHER" id="PTHR47936">
    <property type="entry name" value="PPR_LONG DOMAIN-CONTAINING PROTEIN"/>
    <property type="match status" value="1"/>
</dbReference>
<evidence type="ECO:0000256" key="6">
    <source>
        <dbReference type="SAM" id="MobiDB-lite"/>
    </source>
</evidence>
<dbReference type="Gene3D" id="1.25.40.10">
    <property type="entry name" value="Tetratricopeptide repeat domain"/>
    <property type="match status" value="3"/>
</dbReference>
<evidence type="ECO:0000256" key="3">
    <source>
        <dbReference type="ARBA" id="ARBA00044493"/>
    </source>
</evidence>
<name>A0A9N9Q149_9HELO</name>
<evidence type="ECO:0000313" key="7">
    <source>
        <dbReference type="EMBL" id="CAG8971309.1"/>
    </source>
</evidence>
<organism evidence="7 8">
    <name type="scientific">Hymenoscyphus albidus</name>
    <dbReference type="NCBI Taxonomy" id="595503"/>
    <lineage>
        <taxon>Eukaryota</taxon>
        <taxon>Fungi</taxon>
        <taxon>Dikarya</taxon>
        <taxon>Ascomycota</taxon>
        <taxon>Pezizomycotina</taxon>
        <taxon>Leotiomycetes</taxon>
        <taxon>Helotiales</taxon>
        <taxon>Helotiaceae</taxon>
        <taxon>Hymenoscyphus</taxon>
    </lineage>
</organism>
<feature type="repeat" description="PPR" evidence="5">
    <location>
        <begin position="455"/>
        <end position="489"/>
    </location>
</feature>
<evidence type="ECO:0000313" key="8">
    <source>
        <dbReference type="Proteomes" id="UP000701801"/>
    </source>
</evidence>
<gene>
    <name evidence="7" type="ORF">HYALB_00001476</name>
</gene>
<accession>A0A9N9Q149</accession>
<comment type="function">
    <text evidence="3">Regulates mitochondrial small subunit maturation by controlling 15S rRNA 5'-end processing. Localizes to the 5' precursor of the 15S rRNA in a position that is subsequently occupied by mS47 in the mature yeast mtSSU. Uses structure and sequence-specific RNA recognition, binding to a single-stranded region of the precursor and specifically recognizing bases -6 to -1. The exchange of Ccm1 for mS47 is coupled to the irreversible removal of precursor rRNA that is accompanied by conformational changes of the mitoribosomal proteins uS5m and mS26. These conformational changes signal completion of 5'-end rRNA processing through protection of the mature 5'-end of the 15S rRNA and stabilization of mS47. The removal of the 5' precursor together with the dissociation of Ccm1 may be catalyzed by the 5'-3' exoribonuclease Pet127. Involved in the specific removal of group I introns in mitochondrial encoded transcripts.</text>
</comment>
<dbReference type="AlphaFoldDB" id="A0A9N9Q149"/>
<dbReference type="Pfam" id="PF13041">
    <property type="entry name" value="PPR_2"/>
    <property type="match status" value="2"/>
</dbReference>
<evidence type="ECO:0008006" key="9">
    <source>
        <dbReference type="Google" id="ProtNLM"/>
    </source>
</evidence>
<dbReference type="OrthoDB" id="185373at2759"/>
<feature type="repeat" description="PPR" evidence="5">
    <location>
        <begin position="620"/>
        <end position="654"/>
    </location>
</feature>
<dbReference type="GO" id="GO:0031930">
    <property type="term" value="P:mitochondria-nucleus signaling pathway"/>
    <property type="evidence" value="ECO:0007669"/>
    <property type="project" value="TreeGrafter"/>
</dbReference>
<evidence type="ECO:0000256" key="2">
    <source>
        <dbReference type="ARBA" id="ARBA00022737"/>
    </source>
</evidence>
<evidence type="ECO:0000256" key="5">
    <source>
        <dbReference type="PROSITE-ProRule" id="PRU00708"/>
    </source>
</evidence>
<dbReference type="NCBIfam" id="TIGR00756">
    <property type="entry name" value="PPR"/>
    <property type="match status" value="2"/>
</dbReference>
<feature type="region of interest" description="Disordered" evidence="6">
    <location>
        <begin position="563"/>
        <end position="584"/>
    </location>
</feature>
<keyword evidence="2" id="KW-0677">Repeat</keyword>
<dbReference type="InterPro" id="IPR002885">
    <property type="entry name" value="PPR_rpt"/>
</dbReference>
<keyword evidence="8" id="KW-1185">Reference proteome</keyword>
<sequence length="871" mass="97415">MPDYENSEHNTATIAFDGSPRACRRLALRRAPSTAVVAVHIPRFRPFSNNSNETTATEPTSAIEDVSTLADKLEGSEIGSSRLPWHGKASPSRLPNTGDLLESLFEESIAPPETLPKLPPRSASILESYKHVAALKGMMAGGNCAADSWNFFVQNFGKYDSASGQLFFLPINLHSLALNLLKQVMSAKKQDPRSQELPTVTEISRLYLQLGVLRGDAWTRMILYLIRNILDTRKAGNDDKEEEKRLLRDLLGAWNVGCRQRNSLSIDSFVTWSNLPPTTTKHIIETKRRRGPLACYSLLTPVFRSAHLSQIPVITVATLALLTDNCPLDPELLSDAAPFLKLLNNNVAVIGWDFASTKVDFDSDLQVVTEYALQKLPELGEKIEASYHTAPAKRHSPVARVRNDYFMKSIKNAARAQDYARLDQLWQDAIQFPLSRETPTAETPIKRPIDFETFNSELCDYFILVYMKLRRPDRAIDVWNHMVKTGITPTTATWSAMINGCRISRDAIALEAIWRRMELSGTKPDLACWNARVSGLIDCGRADAGLSALDEMGRRWIISTKKREGSAKLPQSPPEDSTSDVPKPSVETLNLAIAGLLRKGKHEYAQRVLGWAGRLGIKPDIVTYNTLLRPLIRQGQTEKARALLDQMQRDGFQADAVTFTTIMDEVLGSCDPNNPEEQMETIDTLFSQMAAVGIKASLHTYGKLVYHLLHISERGSKQCLVTVNAVLERMTKEGLRPSAHIYTMMVEYYFAQQPPNLDAVKTLLERVKLEIGSSDQIFWDRVIEGYARTGETAAAMRVLGKINSRDNAVGWYTLRTLLAALVDDEQWELARTLVRNTKADYGGPLDADERGKEGQHHFWELALQLQLVEGD</sequence>
<proteinExistence type="inferred from homology"/>